<dbReference type="EMBL" id="PIDP01001435">
    <property type="protein sequence ID" value="PLM90978.1"/>
    <property type="molecule type" value="Genomic_DNA"/>
</dbReference>
<protein>
    <submittedName>
        <fullName evidence="1">LexA family transcriptional regulator</fullName>
    </submittedName>
</protein>
<gene>
    <name evidence="1" type="ORF">CWN47_28290</name>
</gene>
<accession>A0A2N4YTN4</accession>
<dbReference type="AlphaFoldDB" id="A0A2N4YTN4"/>
<organism evidence="1 2">
    <name type="scientific">Klebsiella variicola</name>
    <dbReference type="NCBI Taxonomy" id="244366"/>
    <lineage>
        <taxon>Bacteria</taxon>
        <taxon>Pseudomonadati</taxon>
        <taxon>Pseudomonadota</taxon>
        <taxon>Gammaproteobacteria</taxon>
        <taxon>Enterobacterales</taxon>
        <taxon>Enterobacteriaceae</taxon>
        <taxon>Klebsiella/Raoultella group</taxon>
        <taxon>Klebsiella</taxon>
        <taxon>Klebsiella pneumoniae complex</taxon>
    </lineage>
</organism>
<sequence>MLPIINENVCVCLYARELSPERKFVILYK</sequence>
<feature type="non-terminal residue" evidence="1">
    <location>
        <position position="29"/>
    </location>
</feature>
<proteinExistence type="predicted"/>
<name>A0A2N4YTN4_KLEVA</name>
<reference evidence="1 2" key="1">
    <citation type="submission" date="2017-11" db="EMBL/GenBank/DDBJ databases">
        <authorList>
            <person name="Han C.G."/>
        </authorList>
    </citation>
    <scope>NUCLEOTIDE SEQUENCE [LARGE SCALE GENOMIC DNA]</scope>
    <source>
        <strain evidence="1 2">A8</strain>
    </source>
</reference>
<dbReference type="Proteomes" id="UP000234412">
    <property type="component" value="Unassembled WGS sequence"/>
</dbReference>
<evidence type="ECO:0000313" key="2">
    <source>
        <dbReference type="Proteomes" id="UP000234412"/>
    </source>
</evidence>
<reference evidence="1 2" key="2">
    <citation type="submission" date="2018-01" db="EMBL/GenBank/DDBJ databases">
        <title>Genomic study of Klebsiella pneumoniae.</title>
        <authorList>
            <person name="Yang Y."/>
            <person name="Bicalho R."/>
        </authorList>
    </citation>
    <scope>NUCLEOTIDE SEQUENCE [LARGE SCALE GENOMIC DNA]</scope>
    <source>
        <strain evidence="1 2">A8</strain>
    </source>
</reference>
<comment type="caution">
    <text evidence="1">The sequence shown here is derived from an EMBL/GenBank/DDBJ whole genome shotgun (WGS) entry which is preliminary data.</text>
</comment>
<evidence type="ECO:0000313" key="1">
    <source>
        <dbReference type="EMBL" id="PLM90978.1"/>
    </source>
</evidence>